<evidence type="ECO:0000256" key="18">
    <source>
        <dbReference type="SAM" id="Phobius"/>
    </source>
</evidence>
<evidence type="ECO:0000256" key="15">
    <source>
        <dbReference type="ARBA" id="ARBA00023170"/>
    </source>
</evidence>
<dbReference type="Proteomes" id="UP001229421">
    <property type="component" value="Unassembled WGS sequence"/>
</dbReference>
<dbReference type="EMBL" id="JAUHHV010000006">
    <property type="protein sequence ID" value="KAK1421679.1"/>
    <property type="molecule type" value="Genomic_DNA"/>
</dbReference>
<evidence type="ECO:0000256" key="2">
    <source>
        <dbReference type="ARBA" id="ARBA00008684"/>
    </source>
</evidence>
<evidence type="ECO:0000259" key="20">
    <source>
        <dbReference type="PROSITE" id="PS50011"/>
    </source>
</evidence>
<dbReference type="FunFam" id="3.80.10.10:FF:000363">
    <property type="entry name" value="Leucine-rich repeat family protein"/>
    <property type="match status" value="1"/>
</dbReference>
<dbReference type="PROSITE" id="PS50011">
    <property type="entry name" value="PROTEIN_KINASE_DOM"/>
    <property type="match status" value="1"/>
</dbReference>
<keyword evidence="13 18" id="KW-1133">Transmembrane helix</keyword>
<keyword evidence="10 17" id="KW-0547">Nucleotide-binding</keyword>
<dbReference type="InterPro" id="IPR017441">
    <property type="entry name" value="Protein_kinase_ATP_BS"/>
</dbReference>
<evidence type="ECO:0000256" key="7">
    <source>
        <dbReference type="ARBA" id="ARBA00022692"/>
    </source>
</evidence>
<dbReference type="FunFam" id="3.30.200.20:FF:000328">
    <property type="entry name" value="Leucine-rich repeat protein kinase family protein"/>
    <property type="match status" value="1"/>
</dbReference>
<evidence type="ECO:0000313" key="22">
    <source>
        <dbReference type="Proteomes" id="UP001229421"/>
    </source>
</evidence>
<evidence type="ECO:0000313" key="21">
    <source>
        <dbReference type="EMBL" id="KAK1421679.1"/>
    </source>
</evidence>
<evidence type="ECO:0000256" key="1">
    <source>
        <dbReference type="ARBA" id="ARBA00004479"/>
    </source>
</evidence>
<dbReference type="Gene3D" id="3.80.10.10">
    <property type="entry name" value="Ribonuclease Inhibitor"/>
    <property type="match status" value="3"/>
</dbReference>
<dbReference type="GO" id="GO:0016020">
    <property type="term" value="C:membrane"/>
    <property type="evidence" value="ECO:0007669"/>
    <property type="project" value="UniProtKB-SubCell"/>
</dbReference>
<keyword evidence="7 18" id="KW-0812">Transmembrane</keyword>
<reference evidence="21" key="1">
    <citation type="journal article" date="2023" name="bioRxiv">
        <title>Improved chromosome-level genome assembly for marigold (Tagetes erecta).</title>
        <authorList>
            <person name="Jiang F."/>
            <person name="Yuan L."/>
            <person name="Wang S."/>
            <person name="Wang H."/>
            <person name="Xu D."/>
            <person name="Wang A."/>
            <person name="Fan W."/>
        </authorList>
    </citation>
    <scope>NUCLEOTIDE SEQUENCE</scope>
    <source>
        <strain evidence="21">WSJ</strain>
        <tissue evidence="21">Leaf</tissue>
    </source>
</reference>
<proteinExistence type="inferred from homology"/>
<keyword evidence="15" id="KW-0675">Receptor</keyword>
<keyword evidence="4" id="KW-0723">Serine/threonine-protein kinase</keyword>
<dbReference type="Gene3D" id="3.30.200.20">
    <property type="entry name" value="Phosphorylase Kinase, domain 1"/>
    <property type="match status" value="1"/>
</dbReference>
<keyword evidence="9" id="KW-0677">Repeat</keyword>
<evidence type="ECO:0000256" key="8">
    <source>
        <dbReference type="ARBA" id="ARBA00022729"/>
    </source>
</evidence>
<dbReference type="InterPro" id="IPR001611">
    <property type="entry name" value="Leu-rich_rpt"/>
</dbReference>
<dbReference type="PROSITE" id="PS00107">
    <property type="entry name" value="PROTEIN_KINASE_ATP"/>
    <property type="match status" value="1"/>
</dbReference>
<feature type="domain" description="Protein kinase" evidence="20">
    <location>
        <begin position="629"/>
        <end position="902"/>
    </location>
</feature>
<feature type="signal peptide" evidence="19">
    <location>
        <begin position="1"/>
        <end position="23"/>
    </location>
</feature>
<dbReference type="EC" id="2.7.11.1" evidence="3"/>
<evidence type="ECO:0000256" key="6">
    <source>
        <dbReference type="ARBA" id="ARBA00022679"/>
    </source>
</evidence>
<evidence type="ECO:0000256" key="17">
    <source>
        <dbReference type="PROSITE-ProRule" id="PRU10141"/>
    </source>
</evidence>
<dbReference type="PROSITE" id="PS00108">
    <property type="entry name" value="PROTEIN_KINASE_ST"/>
    <property type="match status" value="1"/>
</dbReference>
<keyword evidence="16" id="KW-0325">Glycoprotein</keyword>
<evidence type="ECO:0000256" key="16">
    <source>
        <dbReference type="ARBA" id="ARBA00023180"/>
    </source>
</evidence>
<evidence type="ECO:0000256" key="13">
    <source>
        <dbReference type="ARBA" id="ARBA00022989"/>
    </source>
</evidence>
<dbReference type="FunFam" id="1.10.510.10:FF:000453">
    <property type="entry name" value="LRR receptor-like serine/threonine-protein kinase HSL2"/>
    <property type="match status" value="1"/>
</dbReference>
<keyword evidence="14 18" id="KW-0472">Membrane</keyword>
<dbReference type="CDD" id="cd14066">
    <property type="entry name" value="STKc_IRAK"/>
    <property type="match status" value="1"/>
</dbReference>
<dbReference type="InterPro" id="IPR008271">
    <property type="entry name" value="Ser/Thr_kinase_AS"/>
</dbReference>
<evidence type="ECO:0000256" key="4">
    <source>
        <dbReference type="ARBA" id="ARBA00022527"/>
    </source>
</evidence>
<comment type="caution">
    <text evidence="21">The sequence shown here is derived from an EMBL/GenBank/DDBJ whole genome shotgun (WGS) entry which is preliminary data.</text>
</comment>
<keyword evidence="6" id="KW-0808">Transferase</keyword>
<dbReference type="Gene3D" id="1.10.510.10">
    <property type="entry name" value="Transferase(Phosphotransferase) domain 1"/>
    <property type="match status" value="1"/>
</dbReference>
<feature type="chain" id="PRO_5042049412" description="non-specific serine/threonine protein kinase" evidence="19">
    <location>
        <begin position="24"/>
        <end position="951"/>
    </location>
</feature>
<keyword evidence="22" id="KW-1185">Reference proteome</keyword>
<dbReference type="PANTHER" id="PTHR45974">
    <property type="entry name" value="RECEPTOR-LIKE PROTEIN 55"/>
    <property type="match status" value="1"/>
</dbReference>
<dbReference type="AlphaFoldDB" id="A0AAD8KEU2"/>
<dbReference type="InterPro" id="IPR032675">
    <property type="entry name" value="LRR_dom_sf"/>
</dbReference>
<gene>
    <name evidence="21" type="ORF">QVD17_24207</name>
</gene>
<dbReference type="SUPFAM" id="SSF52058">
    <property type="entry name" value="L domain-like"/>
    <property type="match status" value="1"/>
</dbReference>
<dbReference type="SUPFAM" id="SSF56112">
    <property type="entry name" value="Protein kinase-like (PK-like)"/>
    <property type="match status" value="1"/>
</dbReference>
<protein>
    <recommendedName>
        <fullName evidence="3">non-specific serine/threonine protein kinase</fullName>
        <ecNumber evidence="3">2.7.11.1</ecNumber>
    </recommendedName>
</protein>
<accession>A0AAD8KEU2</accession>
<evidence type="ECO:0000256" key="12">
    <source>
        <dbReference type="ARBA" id="ARBA00022840"/>
    </source>
</evidence>
<dbReference type="InterPro" id="IPR000719">
    <property type="entry name" value="Prot_kinase_dom"/>
</dbReference>
<dbReference type="Pfam" id="PF07714">
    <property type="entry name" value="PK_Tyr_Ser-Thr"/>
    <property type="match status" value="1"/>
</dbReference>
<evidence type="ECO:0000256" key="9">
    <source>
        <dbReference type="ARBA" id="ARBA00022737"/>
    </source>
</evidence>
<dbReference type="InterPro" id="IPR013210">
    <property type="entry name" value="LRR_N_plant-typ"/>
</dbReference>
<feature type="binding site" evidence="17">
    <location>
        <position position="657"/>
    </location>
    <ligand>
        <name>ATP</name>
        <dbReference type="ChEBI" id="CHEBI:30616"/>
    </ligand>
</feature>
<keyword evidence="11" id="KW-0418">Kinase</keyword>
<comment type="subcellular location">
    <subcellularLocation>
        <location evidence="1">Membrane</location>
        <topology evidence="1">Single-pass type I membrane protein</topology>
    </subcellularLocation>
</comment>
<dbReference type="SMART" id="SM00220">
    <property type="entry name" value="S_TKc"/>
    <property type="match status" value="1"/>
</dbReference>
<evidence type="ECO:0000256" key="10">
    <source>
        <dbReference type="ARBA" id="ARBA00022741"/>
    </source>
</evidence>
<keyword evidence="8 19" id="KW-0732">Signal</keyword>
<dbReference type="Pfam" id="PF00560">
    <property type="entry name" value="LRR_1"/>
    <property type="match status" value="4"/>
</dbReference>
<dbReference type="InterPro" id="IPR011009">
    <property type="entry name" value="Kinase-like_dom_sf"/>
</dbReference>
<sequence>MGATTTCQVLLILIILHFLVSTAQNNDATYLRALKDGWQNTPPNWEDNPDPCSGWDGIRCTDSRITSITLASMGLTGTLSGDIGQLTELQILDLSYNRLSGSLTPRIGDLKKLTNLLLVGCGFSGPLPDTLGDLESLIFMSLNSNSFTGQIPPSIGNIKNLYWLDLADNRLTGSIPVSSGTTPGLDMLINAKHFHFGRNMLSGAIPERLFNSNMTLFHLLFENNQLSGTIPDTLGLVKSLEVVRLDRNFLTGNVPSNINNLTGVFEMFLSNNQLTGLVPNMTGLDVLNYLDLSNNTFDPSDIPSWFSTLPALTTLKMNNTNLVGQLPTALFNIPQLQNVDLSNNRINGTLDIGSSYSNQLQQVNLQNNQIADFTQRRQYNTEVILVENPICMESGTSGGFCSPPTNTGPSYLTQPNNCVRTPCSRDQVSSPNCRCAYPYTGDLFFRAPSFSYLGNAAIYEALRNEMVDSFRMSQLPVDSVSLGNPSRNLDDYLVINLQVFPSGDERFNRTGILGIGFSLSNQTFKPNDTFGTYFFIGENYDFLTGASRGQKSSNTGVIIGAVVGGCVLVALLILAGIYATRQKERVERTAHESSPFALWDANNGSGAVPQLKGTKAFSFEELSKYTNNFSELNNIGTGGYGMVYKGCLPNGQLVAIKRATRGSTQGGLEFKTEIELLSRVHHKNLVSLVGFCFDQGEQMLVYEYIVNGTVKDSLSGRSGIRLDWIRRLRIALGAAKGLQYLHVLADPPIIHRDVKTNNILLDERLVAKVADFGLSKSLGDSNRTHVTTQVKGTMGYMDPEYYMTQQLTEKSDVYSFGVVLLELITSRNPIEKGKYIVREVKQTMDKSKELYGLQDVLDPTIGFTTQLKGLETFVDLALQCVEETGDQRPTMSDVVKVIESIMELVGFNPNVESASNSASYNYASKGSEHPYTNDNLFAYSGDHFPTKLDPK</sequence>
<dbReference type="InterPro" id="IPR001245">
    <property type="entry name" value="Ser-Thr/Tyr_kinase_cat_dom"/>
</dbReference>
<evidence type="ECO:0000256" key="19">
    <source>
        <dbReference type="SAM" id="SignalP"/>
    </source>
</evidence>
<keyword evidence="5" id="KW-0433">Leucine-rich repeat</keyword>
<dbReference type="FunFam" id="3.80.10.10:FF:000542">
    <property type="entry name" value="Leucine-rich repeat protein kinase family protein"/>
    <property type="match status" value="1"/>
</dbReference>
<evidence type="ECO:0000256" key="3">
    <source>
        <dbReference type="ARBA" id="ARBA00012513"/>
    </source>
</evidence>
<name>A0AAD8KEU2_TARER</name>
<organism evidence="21 22">
    <name type="scientific">Tagetes erecta</name>
    <name type="common">African marigold</name>
    <dbReference type="NCBI Taxonomy" id="13708"/>
    <lineage>
        <taxon>Eukaryota</taxon>
        <taxon>Viridiplantae</taxon>
        <taxon>Streptophyta</taxon>
        <taxon>Embryophyta</taxon>
        <taxon>Tracheophyta</taxon>
        <taxon>Spermatophyta</taxon>
        <taxon>Magnoliopsida</taxon>
        <taxon>eudicotyledons</taxon>
        <taxon>Gunneridae</taxon>
        <taxon>Pentapetalae</taxon>
        <taxon>asterids</taxon>
        <taxon>campanulids</taxon>
        <taxon>Asterales</taxon>
        <taxon>Asteraceae</taxon>
        <taxon>Asteroideae</taxon>
        <taxon>Heliantheae alliance</taxon>
        <taxon>Tageteae</taxon>
        <taxon>Tagetes</taxon>
    </lineage>
</organism>
<dbReference type="GO" id="GO:0005524">
    <property type="term" value="F:ATP binding"/>
    <property type="evidence" value="ECO:0007669"/>
    <property type="project" value="UniProtKB-UniRule"/>
</dbReference>
<dbReference type="Pfam" id="PF08263">
    <property type="entry name" value="LRRNT_2"/>
    <property type="match status" value="1"/>
</dbReference>
<evidence type="ECO:0000256" key="14">
    <source>
        <dbReference type="ARBA" id="ARBA00023136"/>
    </source>
</evidence>
<evidence type="ECO:0000256" key="11">
    <source>
        <dbReference type="ARBA" id="ARBA00022777"/>
    </source>
</evidence>
<keyword evidence="12 17" id="KW-0067">ATP-binding</keyword>
<feature type="transmembrane region" description="Helical" evidence="18">
    <location>
        <begin position="557"/>
        <end position="579"/>
    </location>
</feature>
<comment type="similarity">
    <text evidence="2">Belongs to the protein kinase superfamily. Ser/Thr protein kinase family.</text>
</comment>
<dbReference type="GO" id="GO:0004674">
    <property type="term" value="F:protein serine/threonine kinase activity"/>
    <property type="evidence" value="ECO:0007669"/>
    <property type="project" value="UniProtKB-KW"/>
</dbReference>
<evidence type="ECO:0000256" key="5">
    <source>
        <dbReference type="ARBA" id="ARBA00022614"/>
    </source>
</evidence>
<dbReference type="PANTHER" id="PTHR45974:SF267">
    <property type="entry name" value="PROTEIN KINASE DOMAIN-CONTAINING PROTEIN"/>
    <property type="match status" value="1"/>
</dbReference>